<evidence type="ECO:0000256" key="1">
    <source>
        <dbReference type="ARBA" id="ARBA00004141"/>
    </source>
</evidence>
<evidence type="ECO:0000313" key="9">
    <source>
        <dbReference type="EMBL" id="GAO50890.1"/>
    </source>
</evidence>
<organism evidence="9 10">
    <name type="scientific">Saitoella complicata (strain BCRC 22490 / CBS 7301 / JCM 7358 / NBRC 10748 / NRRL Y-17804)</name>
    <dbReference type="NCBI Taxonomy" id="698492"/>
    <lineage>
        <taxon>Eukaryota</taxon>
        <taxon>Fungi</taxon>
        <taxon>Dikarya</taxon>
        <taxon>Ascomycota</taxon>
        <taxon>Taphrinomycotina</taxon>
        <taxon>Taphrinomycotina incertae sedis</taxon>
        <taxon>Saitoella</taxon>
    </lineage>
</organism>
<keyword evidence="7 8" id="KW-0472">Membrane</keyword>
<evidence type="ECO:0008006" key="11">
    <source>
        <dbReference type="Google" id="ProtNLM"/>
    </source>
</evidence>
<dbReference type="STRING" id="698492.A0A0E9NNB4"/>
<dbReference type="Pfam" id="PF13520">
    <property type="entry name" value="AA_permease_2"/>
    <property type="match status" value="1"/>
</dbReference>
<evidence type="ECO:0000256" key="4">
    <source>
        <dbReference type="ARBA" id="ARBA00022692"/>
    </source>
</evidence>
<feature type="transmembrane region" description="Helical" evidence="8">
    <location>
        <begin position="272"/>
        <end position="294"/>
    </location>
</feature>
<evidence type="ECO:0000256" key="5">
    <source>
        <dbReference type="ARBA" id="ARBA00022970"/>
    </source>
</evidence>
<dbReference type="AlphaFoldDB" id="A0A0E9NNB4"/>
<dbReference type="PIRSF" id="PIRSF006060">
    <property type="entry name" value="AA_transporter"/>
    <property type="match status" value="1"/>
</dbReference>
<comment type="caution">
    <text evidence="9">The sequence shown here is derived from an EMBL/GenBank/DDBJ whole genome shotgun (WGS) entry which is preliminary data.</text>
</comment>
<keyword evidence="3" id="KW-0813">Transport</keyword>
<feature type="transmembrane region" description="Helical" evidence="8">
    <location>
        <begin position="400"/>
        <end position="422"/>
    </location>
</feature>
<sequence length="568" mass="61353">METDSKITRRPGRAGDAADDERLRALGFEPELERNFSFLSMIGFAFAILNSWTALAASLNIALPSGGPVAIIWGLLVAGVCNLALSASLAEICSVYPTSGGVYHFTAMLSTPRLSPVLSWICGWINTAGWWALTATGGALGGQLITGVIALLHPNYTVQRWHIFLIYVAYVIGAFFINAFFVRLLPTINKAALLWSISGVVIITVTVLATASPNYQSGDFVFGTYINETGWNNGVAWILGLLQAGLGLTGYDAVSHMVEEIHDPSRNAPKAMVLAVVIGLVTGLMFLIALLFALTDVDAVISGTAGPLLSIFYQATNNKAGAICLDMFPIVCMAFATTGILTTSSRMTYAFARDGGLPFSRFFSRVQKKHDVPMNALILSTIIVIIFGCIYLGSSSALNAILSASVVALGVSYGIPVAILVIRGRHILQADRSFKLGSVLGYTANLIGLAWVILTTIFFLFPPDTPVTAENMNYTIAAFAVVFIAAAITWVVKGRKHYKGPQLKHIHGTEVEGVEMDVQRVSTKGSPKPISYWETREKKKRQNHAPWKNIPNSRLTKGKGKQVIVFEQ</sequence>
<dbReference type="GO" id="GO:0016020">
    <property type="term" value="C:membrane"/>
    <property type="evidence" value="ECO:0007669"/>
    <property type="project" value="UniProtKB-SubCell"/>
</dbReference>
<feature type="transmembrane region" description="Helical" evidence="8">
    <location>
        <begin position="372"/>
        <end position="394"/>
    </location>
</feature>
<dbReference type="GO" id="GO:0015101">
    <property type="term" value="F:organic cation transmembrane transporter activity"/>
    <property type="evidence" value="ECO:0007669"/>
    <property type="project" value="UniProtKB-ARBA"/>
</dbReference>
<evidence type="ECO:0000256" key="6">
    <source>
        <dbReference type="ARBA" id="ARBA00022989"/>
    </source>
</evidence>
<comment type="similarity">
    <text evidence="2">Belongs to the amino acid-polyamine-organocation (APC) superfamily.</text>
</comment>
<feature type="transmembrane region" description="Helical" evidence="8">
    <location>
        <begin position="327"/>
        <end position="351"/>
    </location>
</feature>
<feature type="transmembrane region" description="Helical" evidence="8">
    <location>
        <begin position="442"/>
        <end position="461"/>
    </location>
</feature>
<dbReference type="FunFam" id="1.20.1740.10:FF:000046">
    <property type="entry name" value="Amino-acid permease, putative"/>
    <property type="match status" value="1"/>
</dbReference>
<feature type="transmembrane region" description="Helical" evidence="8">
    <location>
        <begin position="164"/>
        <end position="185"/>
    </location>
</feature>
<accession>A0A0E9NNB4</accession>
<keyword evidence="10" id="KW-1185">Reference proteome</keyword>
<evidence type="ECO:0000256" key="2">
    <source>
        <dbReference type="ARBA" id="ARBA00009523"/>
    </source>
</evidence>
<feature type="transmembrane region" description="Helical" evidence="8">
    <location>
        <begin position="192"/>
        <end position="211"/>
    </location>
</feature>
<feature type="transmembrane region" description="Helical" evidence="8">
    <location>
        <begin position="231"/>
        <end position="251"/>
    </location>
</feature>
<dbReference type="PANTHER" id="PTHR45649:SF14">
    <property type="entry name" value="GABA PERMEASE"/>
    <property type="match status" value="1"/>
</dbReference>
<name>A0A0E9NNB4_SAICN</name>
<dbReference type="Proteomes" id="UP000033140">
    <property type="component" value="Unassembled WGS sequence"/>
</dbReference>
<evidence type="ECO:0000256" key="8">
    <source>
        <dbReference type="SAM" id="Phobius"/>
    </source>
</evidence>
<protein>
    <recommendedName>
        <fullName evidence="11">Amino acid permease/ SLC12A domain-containing protein</fullName>
    </recommendedName>
</protein>
<dbReference type="InterPro" id="IPR004840">
    <property type="entry name" value="Amino_acid_permease_CS"/>
</dbReference>
<dbReference type="EMBL" id="BACD03000038">
    <property type="protein sequence ID" value="GAO50890.1"/>
    <property type="molecule type" value="Genomic_DNA"/>
</dbReference>
<dbReference type="PANTHER" id="PTHR45649">
    <property type="entry name" value="AMINO-ACID PERMEASE BAT1"/>
    <property type="match status" value="1"/>
</dbReference>
<comment type="subcellular location">
    <subcellularLocation>
        <location evidence="1">Membrane</location>
        <topology evidence="1">Multi-pass membrane protein</topology>
    </subcellularLocation>
</comment>
<gene>
    <name evidence="9" type="ORF">G7K_5009-t1</name>
</gene>
<keyword evidence="6 8" id="KW-1133">Transmembrane helix</keyword>
<feature type="transmembrane region" description="Helical" evidence="8">
    <location>
        <begin position="69"/>
        <end position="90"/>
    </location>
</feature>
<dbReference type="Gene3D" id="1.20.1740.10">
    <property type="entry name" value="Amino acid/polyamine transporter I"/>
    <property type="match status" value="1"/>
</dbReference>
<evidence type="ECO:0000256" key="3">
    <source>
        <dbReference type="ARBA" id="ARBA00022448"/>
    </source>
</evidence>
<dbReference type="GO" id="GO:0006865">
    <property type="term" value="P:amino acid transport"/>
    <property type="evidence" value="ECO:0007669"/>
    <property type="project" value="UniProtKB-KW"/>
</dbReference>
<keyword evidence="5" id="KW-0029">Amino-acid transport</keyword>
<dbReference type="OMA" id="YCIGIGM"/>
<keyword evidence="4 8" id="KW-0812">Transmembrane</keyword>
<feature type="transmembrane region" description="Helical" evidence="8">
    <location>
        <begin position="36"/>
        <end position="57"/>
    </location>
</feature>
<feature type="transmembrane region" description="Helical" evidence="8">
    <location>
        <begin position="130"/>
        <end position="152"/>
    </location>
</feature>
<dbReference type="InterPro" id="IPR002293">
    <property type="entry name" value="AA/rel_permease1"/>
</dbReference>
<feature type="transmembrane region" description="Helical" evidence="8">
    <location>
        <begin position="473"/>
        <end position="492"/>
    </location>
</feature>
<proteinExistence type="inferred from homology"/>
<reference evidence="9 10" key="2">
    <citation type="journal article" date="2014" name="J. Gen. Appl. Microbiol.">
        <title>The early diverging ascomycetous budding yeast Saitoella complicata has three histone deacetylases belonging to the Clr6, Hos2, and Rpd3 lineages.</title>
        <authorList>
            <person name="Nishida H."/>
            <person name="Matsumoto T."/>
            <person name="Kondo S."/>
            <person name="Hamamoto M."/>
            <person name="Yoshikawa H."/>
        </authorList>
    </citation>
    <scope>NUCLEOTIDE SEQUENCE [LARGE SCALE GENOMIC DNA]</scope>
    <source>
        <strain evidence="9 10">NRRL Y-17804</strain>
    </source>
</reference>
<reference evidence="9 10" key="3">
    <citation type="journal article" date="2015" name="Genome Announc.">
        <title>Draft Genome Sequence of the Archiascomycetous Yeast Saitoella complicata.</title>
        <authorList>
            <person name="Yamauchi K."/>
            <person name="Kondo S."/>
            <person name="Hamamoto M."/>
            <person name="Takahashi Y."/>
            <person name="Ogura Y."/>
            <person name="Hayashi T."/>
            <person name="Nishida H."/>
        </authorList>
    </citation>
    <scope>NUCLEOTIDE SEQUENCE [LARGE SCALE GENOMIC DNA]</scope>
    <source>
        <strain evidence="9 10">NRRL Y-17804</strain>
    </source>
</reference>
<dbReference type="PROSITE" id="PS00218">
    <property type="entry name" value="AMINO_ACID_PERMEASE_1"/>
    <property type="match status" value="1"/>
</dbReference>
<reference evidence="9 10" key="1">
    <citation type="journal article" date="2011" name="J. Gen. Appl. Microbiol.">
        <title>Draft genome sequencing of the enigmatic yeast Saitoella complicata.</title>
        <authorList>
            <person name="Nishida H."/>
            <person name="Hamamoto M."/>
            <person name="Sugiyama J."/>
        </authorList>
    </citation>
    <scope>NUCLEOTIDE SEQUENCE [LARGE SCALE GENOMIC DNA]</scope>
    <source>
        <strain evidence="9 10">NRRL Y-17804</strain>
    </source>
</reference>
<evidence type="ECO:0000313" key="10">
    <source>
        <dbReference type="Proteomes" id="UP000033140"/>
    </source>
</evidence>
<evidence type="ECO:0000256" key="7">
    <source>
        <dbReference type="ARBA" id="ARBA00023136"/>
    </source>
</evidence>